<protein>
    <submittedName>
        <fullName evidence="5">Helix-turn-helix domain-containing protein</fullName>
    </submittedName>
</protein>
<dbReference type="OrthoDB" id="9782503at2"/>
<dbReference type="InterPro" id="IPR018062">
    <property type="entry name" value="HTH_AraC-typ_CS"/>
</dbReference>
<evidence type="ECO:0000259" key="4">
    <source>
        <dbReference type="PROSITE" id="PS01124"/>
    </source>
</evidence>
<organism evidence="5 6">
    <name type="scientific">Brevibacillus agri</name>
    <dbReference type="NCBI Taxonomy" id="51101"/>
    <lineage>
        <taxon>Bacteria</taxon>
        <taxon>Bacillati</taxon>
        <taxon>Bacillota</taxon>
        <taxon>Bacilli</taxon>
        <taxon>Bacillales</taxon>
        <taxon>Paenibacillaceae</taxon>
        <taxon>Brevibacillus</taxon>
    </lineage>
</organism>
<dbReference type="GO" id="GO:0043565">
    <property type="term" value="F:sequence-specific DNA binding"/>
    <property type="evidence" value="ECO:0007669"/>
    <property type="project" value="InterPro"/>
</dbReference>
<evidence type="ECO:0000256" key="1">
    <source>
        <dbReference type="ARBA" id="ARBA00023015"/>
    </source>
</evidence>
<evidence type="ECO:0000256" key="2">
    <source>
        <dbReference type="ARBA" id="ARBA00023125"/>
    </source>
</evidence>
<comment type="caution">
    <text evidence="5">The sequence shown here is derived from an EMBL/GenBank/DDBJ whole genome shotgun (WGS) entry which is preliminary data.</text>
</comment>
<gene>
    <name evidence="5" type="ORF">EB820_09330</name>
</gene>
<keyword evidence="3" id="KW-0804">Transcription</keyword>
<dbReference type="Pfam" id="PF12833">
    <property type="entry name" value="HTH_18"/>
    <property type="match status" value="1"/>
</dbReference>
<dbReference type="Gene3D" id="1.10.10.60">
    <property type="entry name" value="Homeodomain-like"/>
    <property type="match status" value="1"/>
</dbReference>
<dbReference type="Proteomes" id="UP000276178">
    <property type="component" value="Unassembled WGS sequence"/>
</dbReference>
<dbReference type="PROSITE" id="PS00041">
    <property type="entry name" value="HTH_ARAC_FAMILY_1"/>
    <property type="match status" value="1"/>
</dbReference>
<reference evidence="5 6" key="1">
    <citation type="submission" date="2018-10" db="EMBL/GenBank/DDBJ databases">
        <title>Phylogenomics of Brevibacillus.</title>
        <authorList>
            <person name="Dunlap C."/>
        </authorList>
    </citation>
    <scope>NUCLEOTIDE SEQUENCE [LARGE SCALE GENOMIC DNA]</scope>
    <source>
        <strain evidence="5 6">NRRL NRS 1219</strain>
    </source>
</reference>
<dbReference type="PANTHER" id="PTHR47893">
    <property type="entry name" value="REGULATORY PROTEIN PCHR"/>
    <property type="match status" value="1"/>
</dbReference>
<name>A0A3M8AZ73_9BACL</name>
<evidence type="ECO:0000256" key="3">
    <source>
        <dbReference type="ARBA" id="ARBA00023163"/>
    </source>
</evidence>
<accession>A0A3M8AZ73</accession>
<proteinExistence type="predicted"/>
<dbReference type="PROSITE" id="PS01124">
    <property type="entry name" value="HTH_ARAC_FAMILY_2"/>
    <property type="match status" value="1"/>
</dbReference>
<dbReference type="InterPro" id="IPR009057">
    <property type="entry name" value="Homeodomain-like_sf"/>
</dbReference>
<dbReference type="EMBL" id="RHHN01000028">
    <property type="protein sequence ID" value="RNB56506.1"/>
    <property type="molecule type" value="Genomic_DNA"/>
</dbReference>
<dbReference type="SUPFAM" id="SSF46689">
    <property type="entry name" value="Homeodomain-like"/>
    <property type="match status" value="1"/>
</dbReference>
<sequence>MRIKINIMEENVQASDGCSLTIHAGLKRGWDRCVFKPNFHSLRSRLEKAKLLLERERISVSEAALLVGYSNFSHFASIFRKTYGINPSCTANGSRNDKPARKALCCMLQGVFFVQTRREKILSSIRATSRGCEQREKARLVSFAIWGRKARSPVF</sequence>
<dbReference type="RefSeq" id="WP_035316854.1">
    <property type="nucleotide sequence ID" value="NZ_JACLCJ010000068.1"/>
</dbReference>
<feature type="domain" description="HTH araC/xylS-type" evidence="4">
    <location>
        <begin position="45"/>
        <end position="93"/>
    </location>
</feature>
<evidence type="ECO:0000313" key="6">
    <source>
        <dbReference type="Proteomes" id="UP000276178"/>
    </source>
</evidence>
<keyword evidence="1" id="KW-0805">Transcription regulation</keyword>
<keyword evidence="2" id="KW-0238">DNA-binding</keyword>
<dbReference type="AlphaFoldDB" id="A0A3M8AZ73"/>
<dbReference type="InterPro" id="IPR053142">
    <property type="entry name" value="PchR_regulatory_protein"/>
</dbReference>
<dbReference type="SMART" id="SM00342">
    <property type="entry name" value="HTH_ARAC"/>
    <property type="match status" value="1"/>
</dbReference>
<dbReference type="PANTHER" id="PTHR47893:SF1">
    <property type="entry name" value="REGULATORY PROTEIN PCHR"/>
    <property type="match status" value="1"/>
</dbReference>
<dbReference type="GO" id="GO:0003700">
    <property type="term" value="F:DNA-binding transcription factor activity"/>
    <property type="evidence" value="ECO:0007669"/>
    <property type="project" value="InterPro"/>
</dbReference>
<evidence type="ECO:0000313" key="5">
    <source>
        <dbReference type="EMBL" id="RNB56506.1"/>
    </source>
</evidence>
<dbReference type="InterPro" id="IPR018060">
    <property type="entry name" value="HTH_AraC"/>
</dbReference>